<organism evidence="2 3">
    <name type="scientific">Araneus ventricosus</name>
    <name type="common">Orbweaver spider</name>
    <name type="synonym">Epeira ventricosa</name>
    <dbReference type="NCBI Taxonomy" id="182803"/>
    <lineage>
        <taxon>Eukaryota</taxon>
        <taxon>Metazoa</taxon>
        <taxon>Ecdysozoa</taxon>
        <taxon>Arthropoda</taxon>
        <taxon>Chelicerata</taxon>
        <taxon>Arachnida</taxon>
        <taxon>Araneae</taxon>
        <taxon>Araneomorphae</taxon>
        <taxon>Entelegynae</taxon>
        <taxon>Araneoidea</taxon>
        <taxon>Araneidae</taxon>
        <taxon>Araneus</taxon>
    </lineage>
</organism>
<protein>
    <submittedName>
        <fullName evidence="2">Uncharacterized protein</fullName>
    </submittedName>
</protein>
<feature type="region of interest" description="Disordered" evidence="1">
    <location>
        <begin position="11"/>
        <end position="73"/>
    </location>
</feature>
<accession>A0A4Y2E6X6</accession>
<dbReference type="Proteomes" id="UP000499080">
    <property type="component" value="Unassembled WGS sequence"/>
</dbReference>
<keyword evidence="3" id="KW-1185">Reference proteome</keyword>
<name>A0A4Y2E6X6_ARAVE</name>
<dbReference type="EMBL" id="BGPR01000503">
    <property type="protein sequence ID" value="GBM23778.1"/>
    <property type="molecule type" value="Genomic_DNA"/>
</dbReference>
<sequence>MEKGCWHFLLGTEKPCPEGESDQDKTYGSRTEMDPGVRRVKNPSSNFSTVKHPDTSLSSDSGSRSEESSNQDEVYETLEYECYNSELPRKLKNALSSFCVLCYLCLLKGSKCLAPIWKRK</sequence>
<dbReference type="AlphaFoldDB" id="A0A4Y2E6X6"/>
<evidence type="ECO:0000313" key="2">
    <source>
        <dbReference type="EMBL" id="GBM23778.1"/>
    </source>
</evidence>
<comment type="caution">
    <text evidence="2">The sequence shown here is derived from an EMBL/GenBank/DDBJ whole genome shotgun (WGS) entry which is preliminary data.</text>
</comment>
<evidence type="ECO:0000256" key="1">
    <source>
        <dbReference type="SAM" id="MobiDB-lite"/>
    </source>
</evidence>
<feature type="compositionally biased region" description="Basic and acidic residues" evidence="1">
    <location>
        <begin position="22"/>
        <end position="37"/>
    </location>
</feature>
<reference evidence="2 3" key="1">
    <citation type="journal article" date="2019" name="Sci. Rep.">
        <title>Orb-weaving spider Araneus ventricosus genome elucidates the spidroin gene catalogue.</title>
        <authorList>
            <person name="Kono N."/>
            <person name="Nakamura H."/>
            <person name="Ohtoshi R."/>
            <person name="Moran D.A.P."/>
            <person name="Shinohara A."/>
            <person name="Yoshida Y."/>
            <person name="Fujiwara M."/>
            <person name="Mori M."/>
            <person name="Tomita M."/>
            <person name="Arakawa K."/>
        </authorList>
    </citation>
    <scope>NUCLEOTIDE SEQUENCE [LARGE SCALE GENOMIC DNA]</scope>
</reference>
<gene>
    <name evidence="2" type="ORF">AVEN_271138_1</name>
</gene>
<proteinExistence type="predicted"/>
<evidence type="ECO:0000313" key="3">
    <source>
        <dbReference type="Proteomes" id="UP000499080"/>
    </source>
</evidence>